<dbReference type="AlphaFoldDB" id="A0AAU9X314"/>
<proteinExistence type="predicted"/>
<dbReference type="EMBL" id="CALNXJ010000029">
    <property type="protein sequence ID" value="CAH3135236.1"/>
    <property type="molecule type" value="Genomic_DNA"/>
</dbReference>
<organism evidence="3 4">
    <name type="scientific">Pocillopora meandrina</name>
    <dbReference type="NCBI Taxonomy" id="46732"/>
    <lineage>
        <taxon>Eukaryota</taxon>
        <taxon>Metazoa</taxon>
        <taxon>Cnidaria</taxon>
        <taxon>Anthozoa</taxon>
        <taxon>Hexacorallia</taxon>
        <taxon>Scleractinia</taxon>
        <taxon>Astrocoeniina</taxon>
        <taxon>Pocilloporidae</taxon>
        <taxon>Pocillopora</taxon>
    </lineage>
</organism>
<dbReference type="SMART" id="SM00231">
    <property type="entry name" value="FA58C"/>
    <property type="match status" value="1"/>
</dbReference>
<accession>A0AAU9X314</accession>
<dbReference type="Pfam" id="PF00754">
    <property type="entry name" value="F5_F8_type_C"/>
    <property type="match status" value="1"/>
</dbReference>
<keyword evidence="4" id="KW-1185">Reference proteome</keyword>
<dbReference type="Gene3D" id="2.60.120.260">
    <property type="entry name" value="Galactose-binding domain-like"/>
    <property type="match status" value="1"/>
</dbReference>
<dbReference type="Proteomes" id="UP001159428">
    <property type="component" value="Unassembled WGS sequence"/>
</dbReference>
<dbReference type="CDD" id="cd00057">
    <property type="entry name" value="FA58C"/>
    <property type="match status" value="1"/>
</dbReference>
<feature type="domain" description="Apple" evidence="2">
    <location>
        <begin position="10"/>
        <end position="90"/>
    </location>
</feature>
<dbReference type="InterPro" id="IPR003609">
    <property type="entry name" value="Pan_app"/>
</dbReference>
<dbReference type="PROSITE" id="PS50022">
    <property type="entry name" value="FA58C_3"/>
    <property type="match status" value="1"/>
</dbReference>
<evidence type="ECO:0000313" key="4">
    <source>
        <dbReference type="Proteomes" id="UP001159428"/>
    </source>
</evidence>
<evidence type="ECO:0000313" key="3">
    <source>
        <dbReference type="EMBL" id="CAH3135236.1"/>
    </source>
</evidence>
<gene>
    <name evidence="3" type="ORF">PMEA_00016097</name>
</gene>
<name>A0AAU9X314_9CNID</name>
<protein>
    <submittedName>
        <fullName evidence="3">Uncharacterized protein</fullName>
    </submittedName>
</protein>
<evidence type="ECO:0000259" key="1">
    <source>
        <dbReference type="PROSITE" id="PS50022"/>
    </source>
</evidence>
<feature type="domain" description="F5/8 type C" evidence="1">
    <location>
        <begin position="142"/>
        <end position="292"/>
    </location>
</feature>
<dbReference type="InterPro" id="IPR000421">
    <property type="entry name" value="FA58C"/>
</dbReference>
<dbReference type="SUPFAM" id="SSF49785">
    <property type="entry name" value="Galactose-binding domain-like"/>
    <property type="match status" value="1"/>
</dbReference>
<dbReference type="PROSITE" id="PS50948">
    <property type="entry name" value="PAN"/>
    <property type="match status" value="1"/>
</dbReference>
<reference evidence="3 4" key="1">
    <citation type="submission" date="2022-05" db="EMBL/GenBank/DDBJ databases">
        <authorList>
            <consortium name="Genoscope - CEA"/>
            <person name="William W."/>
        </authorList>
    </citation>
    <scope>NUCLEOTIDE SEQUENCE [LARGE SCALE GENOMIC DNA]</scope>
</reference>
<sequence>MFLNIATQQCGTGGDLYSIYQMMLKGHTYKTFKFTPGTLECREACLADDRCQSYNVVMFIAICELNNRTKEARPEDFVKDENRYYMAKGPERGNRICKYRILPAESWEEIEASEGRQAVKGNYWLDFTRSGNSLTSDSFYYCLECGPVGVGDINTISDARMTASTVYRTRVSPYYGRLHANRGYGGWCPSTIDRTEYLQVDMGAMLSVCAVATQGQKMFDFWTTSYKLQLSTDGVTWNAYEETSTAKVFPGNSDRHSVVKLFLNTNVTARYVRFYPVTYHRFPCLRVEVFVRK</sequence>
<dbReference type="InterPro" id="IPR008979">
    <property type="entry name" value="Galactose-bd-like_sf"/>
</dbReference>
<dbReference type="PANTHER" id="PTHR24543">
    <property type="entry name" value="MULTICOPPER OXIDASE-RELATED"/>
    <property type="match status" value="1"/>
</dbReference>
<comment type="caution">
    <text evidence="3">The sequence shown here is derived from an EMBL/GenBank/DDBJ whole genome shotgun (WGS) entry which is preliminary data.</text>
</comment>
<evidence type="ECO:0000259" key="2">
    <source>
        <dbReference type="PROSITE" id="PS50948"/>
    </source>
</evidence>
<dbReference type="FunFam" id="2.60.120.260:FF:000016">
    <property type="entry name" value="Contactin-associated protein-like 4 isoform 1"/>
    <property type="match status" value="1"/>
</dbReference>
<dbReference type="PROSITE" id="PS01285">
    <property type="entry name" value="FA58C_1"/>
    <property type="match status" value="1"/>
</dbReference>